<dbReference type="SUPFAM" id="SSF63817">
    <property type="entry name" value="Sortase"/>
    <property type="match status" value="1"/>
</dbReference>
<keyword evidence="5" id="KW-1185">Reference proteome</keyword>
<evidence type="ECO:0000313" key="4">
    <source>
        <dbReference type="EMBL" id="ADU25889.1"/>
    </source>
</evidence>
<dbReference type="InterPro" id="IPR009835">
    <property type="entry name" value="SrtB"/>
</dbReference>
<dbReference type="EMBL" id="CP002400">
    <property type="protein sequence ID" value="ADU25889.1"/>
    <property type="molecule type" value="Genomic_DNA"/>
</dbReference>
<feature type="region of interest" description="Disordered" evidence="3">
    <location>
        <begin position="264"/>
        <end position="283"/>
    </location>
</feature>
<dbReference type="GO" id="GO:0016787">
    <property type="term" value="F:hydrolase activity"/>
    <property type="evidence" value="ECO:0007669"/>
    <property type="project" value="UniProtKB-KW"/>
</dbReference>
<dbReference type="eggNOG" id="COG4509">
    <property type="taxonomic scope" value="Bacteria"/>
</dbReference>
<gene>
    <name evidence="4" type="ordered locus">Ethha_0303</name>
</gene>
<dbReference type="InterPro" id="IPR005754">
    <property type="entry name" value="Sortase"/>
</dbReference>
<evidence type="ECO:0000256" key="2">
    <source>
        <dbReference type="PIRSR" id="PIRSR605754-1"/>
    </source>
</evidence>
<name>E6U7V7_ETHHY</name>
<dbReference type="Gene3D" id="2.40.260.10">
    <property type="entry name" value="Sortase"/>
    <property type="match status" value="1"/>
</dbReference>
<dbReference type="InterPro" id="IPR023365">
    <property type="entry name" value="Sortase_dom-sf"/>
</dbReference>
<feature type="active site" description="Acyl-thioester intermediate" evidence="2">
    <location>
        <position position="242"/>
    </location>
</feature>
<dbReference type="AlphaFoldDB" id="E6U7V7"/>
<dbReference type="CDD" id="cd05826">
    <property type="entry name" value="Sortase_B"/>
    <property type="match status" value="1"/>
</dbReference>
<evidence type="ECO:0000256" key="3">
    <source>
        <dbReference type="SAM" id="MobiDB-lite"/>
    </source>
</evidence>
<accession>E6U7V7</accession>
<reference evidence="4 5" key="1">
    <citation type="submission" date="2010-12" db="EMBL/GenBank/DDBJ databases">
        <title>Complete sequence of Ethanoligenens harbinense YUAN-3.</title>
        <authorList>
            <person name="Lucas S."/>
            <person name="Copeland A."/>
            <person name="Lapidus A."/>
            <person name="Cheng J.-F."/>
            <person name="Bruce D."/>
            <person name="Goodwin L."/>
            <person name="Pitluck S."/>
            <person name="Chertkov O."/>
            <person name="Misra M."/>
            <person name="Detter J.C."/>
            <person name="Han C."/>
            <person name="Tapia R."/>
            <person name="Land M."/>
            <person name="Hauser L."/>
            <person name="Jeffries C."/>
            <person name="Kyrpides N."/>
            <person name="Ivanova N."/>
            <person name="Mikhailova N."/>
            <person name="Wang A."/>
            <person name="Mouttaki H."/>
            <person name="He Z."/>
            <person name="Zhou J."/>
            <person name="Hemme C.L."/>
            <person name="Woyke T."/>
        </authorList>
    </citation>
    <scope>NUCLEOTIDE SEQUENCE [LARGE SCALE GENOMIC DNA]</scope>
    <source>
        <strain evidence="5">DSM 18485 / JCM 12961 / CGMCC 1.5033 / YUAN-3</strain>
    </source>
</reference>
<dbReference type="HOGENOM" id="CLU_034078_3_4_9"/>
<feature type="active site" description="Proton donor/acceptor" evidence="2">
    <location>
        <position position="149"/>
    </location>
</feature>
<dbReference type="KEGG" id="eha:Ethha_0303"/>
<protein>
    <submittedName>
        <fullName evidence="4">Sortase, SrtB family</fullName>
    </submittedName>
</protein>
<organism evidence="4 5">
    <name type="scientific">Ethanoligenens harbinense (strain DSM 18485 / JCM 12961 / CGMCC 1.5033 / YUAN-3)</name>
    <dbReference type="NCBI Taxonomy" id="663278"/>
    <lineage>
        <taxon>Bacteria</taxon>
        <taxon>Bacillati</taxon>
        <taxon>Bacillota</taxon>
        <taxon>Clostridia</taxon>
        <taxon>Eubacteriales</taxon>
        <taxon>Oscillospiraceae</taxon>
        <taxon>Ethanoligenens</taxon>
    </lineage>
</organism>
<proteinExistence type="predicted"/>
<sequence>MSKFLIGFQHAVTKVRHFVANKKILVSVVSAAVVLGCVSSVLLLPHGQAAPIKTASKPSSSIASVSSAPTPPIPSKKADILAAQQKNSDVVGWLTVPGTSLDMPIVHTTDNSYYLTHNLDKQTYKKGWPFLDYRNDAENLDRNSIIYGHNMGDGTLFGELKQFENLDFLNQHPVLYFGTADADRYWKIFAVYITDVNFYYINTSFPTDNDFTSLVSQMRAQSLFNTNVSVSSTDKILTLSTCTYEFENARFVIEARLVQPGESYDVTPATENPNPTSPHHKAN</sequence>
<evidence type="ECO:0000256" key="1">
    <source>
        <dbReference type="ARBA" id="ARBA00022801"/>
    </source>
</evidence>
<dbReference type="Pfam" id="PF04203">
    <property type="entry name" value="Sortase"/>
    <property type="match status" value="1"/>
</dbReference>
<dbReference type="RefSeq" id="WP_013484270.1">
    <property type="nucleotide sequence ID" value="NC_014828.1"/>
</dbReference>
<evidence type="ECO:0000313" key="5">
    <source>
        <dbReference type="Proteomes" id="UP000001551"/>
    </source>
</evidence>
<dbReference type="Proteomes" id="UP000001551">
    <property type="component" value="Chromosome"/>
</dbReference>
<dbReference type="STRING" id="663278.Ethha_0303"/>
<dbReference type="NCBIfam" id="TIGR03064">
    <property type="entry name" value="sortase_srtB"/>
    <property type="match status" value="1"/>
</dbReference>
<keyword evidence="1" id="KW-0378">Hydrolase</keyword>